<sequence>MSETGEVVSAFIALSVLTSLLLGTVTDPFSAGGGLLAVGAYVATFMLASGFIRMNPSRSASSVWKAVIAVVAASLVLDVLLVA</sequence>
<evidence type="ECO:0000256" key="1">
    <source>
        <dbReference type="SAM" id="Phobius"/>
    </source>
</evidence>
<evidence type="ECO:0000313" key="2">
    <source>
        <dbReference type="EMBL" id="SNZ15791.1"/>
    </source>
</evidence>
<keyword evidence="1" id="KW-0472">Membrane</keyword>
<organism evidence="2 3">
    <name type="scientific">Natronoarchaeum philippinense</name>
    <dbReference type="NCBI Taxonomy" id="558529"/>
    <lineage>
        <taxon>Archaea</taxon>
        <taxon>Methanobacteriati</taxon>
        <taxon>Methanobacteriota</taxon>
        <taxon>Stenosarchaea group</taxon>
        <taxon>Halobacteria</taxon>
        <taxon>Halobacteriales</taxon>
        <taxon>Natronoarchaeaceae</taxon>
    </lineage>
</organism>
<evidence type="ECO:0000313" key="3">
    <source>
        <dbReference type="Proteomes" id="UP000219453"/>
    </source>
</evidence>
<feature type="transmembrane region" description="Helical" evidence="1">
    <location>
        <begin position="7"/>
        <end position="25"/>
    </location>
</feature>
<reference evidence="2 3" key="1">
    <citation type="submission" date="2017-09" db="EMBL/GenBank/DDBJ databases">
        <authorList>
            <person name="Ehlers B."/>
            <person name="Leendertz F.H."/>
        </authorList>
    </citation>
    <scope>NUCLEOTIDE SEQUENCE [LARGE SCALE GENOMIC DNA]</scope>
    <source>
        <strain evidence="2 3">DSM 27208</strain>
    </source>
</reference>
<name>A0A285P7E7_NATPI</name>
<dbReference type="RefSeq" id="WP_143824957.1">
    <property type="nucleotide sequence ID" value="NZ_OBEJ01000003.1"/>
</dbReference>
<proteinExistence type="predicted"/>
<keyword evidence="1" id="KW-1133">Transmembrane helix</keyword>
<accession>A0A285P7E7</accession>
<keyword evidence="1" id="KW-0812">Transmembrane</keyword>
<dbReference type="EMBL" id="OBEJ01000003">
    <property type="protein sequence ID" value="SNZ15791.1"/>
    <property type="molecule type" value="Genomic_DNA"/>
</dbReference>
<keyword evidence="3" id="KW-1185">Reference proteome</keyword>
<protein>
    <submittedName>
        <fullName evidence="2">Uncharacterized protein</fullName>
    </submittedName>
</protein>
<gene>
    <name evidence="2" type="ORF">SAMN06269185_2600</name>
</gene>
<feature type="transmembrane region" description="Helical" evidence="1">
    <location>
        <begin position="31"/>
        <end position="51"/>
    </location>
</feature>
<feature type="transmembrane region" description="Helical" evidence="1">
    <location>
        <begin position="63"/>
        <end position="82"/>
    </location>
</feature>
<dbReference type="AlphaFoldDB" id="A0A285P7E7"/>
<dbReference type="Proteomes" id="UP000219453">
    <property type="component" value="Unassembled WGS sequence"/>
</dbReference>